<name>A0ACC1HDN0_9FUNG</name>
<proteinExistence type="predicted"/>
<comment type="caution">
    <text evidence="1">The sequence shown here is derived from an EMBL/GenBank/DDBJ whole genome shotgun (WGS) entry which is preliminary data.</text>
</comment>
<organism evidence="1 2">
    <name type="scientific">Spiromyces aspiralis</name>
    <dbReference type="NCBI Taxonomy" id="68401"/>
    <lineage>
        <taxon>Eukaryota</taxon>
        <taxon>Fungi</taxon>
        <taxon>Fungi incertae sedis</taxon>
        <taxon>Zoopagomycota</taxon>
        <taxon>Kickxellomycotina</taxon>
        <taxon>Kickxellomycetes</taxon>
        <taxon>Kickxellales</taxon>
        <taxon>Kickxellaceae</taxon>
        <taxon>Spiromyces</taxon>
    </lineage>
</organism>
<dbReference type="Proteomes" id="UP001145114">
    <property type="component" value="Unassembled WGS sequence"/>
</dbReference>
<feature type="non-terminal residue" evidence="1">
    <location>
        <position position="177"/>
    </location>
</feature>
<feature type="non-terminal residue" evidence="1">
    <location>
        <position position="1"/>
    </location>
</feature>
<keyword evidence="2" id="KW-1185">Reference proteome</keyword>
<gene>
    <name evidence="1" type="ORF">EV182_007947</name>
</gene>
<sequence>LYPDHPVPGPSSSTSTNHITVAAGDDDGGEDSALNKRGAQQNQPGARPKQDAESGKQEATTVPKDSSHLSASRSRRGSRPSRGRGRGKGSGVHRNSAKGDASADVSARTVQSVGPAGTKTCETRLELKKVDTSQSRDHVPKNKTAEVATGSGGDPNQQRHHRRRGQGQSENRGEDRS</sequence>
<dbReference type="EMBL" id="JAMZIH010009028">
    <property type="protein sequence ID" value="KAJ1670885.1"/>
    <property type="molecule type" value="Genomic_DNA"/>
</dbReference>
<evidence type="ECO:0000313" key="1">
    <source>
        <dbReference type="EMBL" id="KAJ1670885.1"/>
    </source>
</evidence>
<reference evidence="1" key="1">
    <citation type="submission" date="2022-06" db="EMBL/GenBank/DDBJ databases">
        <title>Phylogenomic reconstructions and comparative analyses of Kickxellomycotina fungi.</title>
        <authorList>
            <person name="Reynolds N.K."/>
            <person name="Stajich J.E."/>
            <person name="Barry K."/>
            <person name="Grigoriev I.V."/>
            <person name="Crous P."/>
            <person name="Smith M.E."/>
        </authorList>
    </citation>
    <scope>NUCLEOTIDE SEQUENCE</scope>
    <source>
        <strain evidence="1">RSA 2271</strain>
    </source>
</reference>
<accession>A0ACC1HDN0</accession>
<evidence type="ECO:0000313" key="2">
    <source>
        <dbReference type="Proteomes" id="UP001145114"/>
    </source>
</evidence>
<protein>
    <submittedName>
        <fullName evidence="1">Uncharacterized protein</fullName>
    </submittedName>
</protein>